<reference evidence="2" key="1">
    <citation type="submission" date="2023-09" db="EMBL/GenBank/DDBJ databases">
        <authorList>
            <person name="Li S."/>
            <person name="Li X."/>
            <person name="Zhang C."/>
            <person name="Zhao Z."/>
        </authorList>
    </citation>
    <scope>NUCLEOTIDE SEQUENCE [LARGE SCALE GENOMIC DNA]</scope>
    <source>
        <strain evidence="2">SQ345</strain>
    </source>
</reference>
<gene>
    <name evidence="1" type="ORF">RI845_05680</name>
</gene>
<accession>A0ABY9TLD1</accession>
<dbReference type="InterPro" id="IPR039498">
    <property type="entry name" value="NTP_transf_5"/>
</dbReference>
<name>A0ABY9TLD1_9GAMM</name>
<evidence type="ECO:0000313" key="1">
    <source>
        <dbReference type="EMBL" id="WNC69638.1"/>
    </source>
</evidence>
<dbReference type="EMBL" id="CP134146">
    <property type="protein sequence ID" value="WNC69638.1"/>
    <property type="molecule type" value="Genomic_DNA"/>
</dbReference>
<organism evidence="1 2">
    <name type="scientific">Thalassotalea nanhaiensis</name>
    <dbReference type="NCBI Taxonomy" id="3065648"/>
    <lineage>
        <taxon>Bacteria</taxon>
        <taxon>Pseudomonadati</taxon>
        <taxon>Pseudomonadota</taxon>
        <taxon>Gammaproteobacteria</taxon>
        <taxon>Alteromonadales</taxon>
        <taxon>Colwelliaceae</taxon>
        <taxon>Thalassotalea</taxon>
    </lineage>
</organism>
<protein>
    <submittedName>
        <fullName evidence="1">Nucleotidyltransferase family protein</fullName>
    </submittedName>
</protein>
<evidence type="ECO:0000313" key="2">
    <source>
        <dbReference type="Proteomes" id="UP001248581"/>
    </source>
</evidence>
<sequence length="393" mass="45055">MREVTQQSTSPNITEQTFIDMGMWLTHPNEHTAQQLETLLDEDARLPLITLVNTYWLGGALHNSLNASKVWHGLDPELQGYLAELGSFYHQRNEGIKHEAIFACQQLSEENIPVVILKGGASLFNGVFKTIGDRFMTDIDLLVPEHFHERANQVLMTYGYSPHVEGHEHTYDEHHHAPPLFRDGGYCSVELHRWALKRSESDVLSTDEIWQEASALVLTDTLTALHMSPSQQVVLSIAHSELSHKGYETEHIDWRQLLNVYAIATHYQEQIHWDDVFAHFKRCRKVGSLSATLCAAYKYFELTTPITNSDDKQAMRHVETCIKHYVDRQKPGRPFSYLQGVLNEYRKENMLMSYGGQGTFPVLSARMKLLKRHLLTAVNPKSLIRFIKKVFSS</sequence>
<keyword evidence="2" id="KW-1185">Reference proteome</keyword>
<dbReference type="Pfam" id="PF14907">
    <property type="entry name" value="NTP_transf_5"/>
    <property type="match status" value="1"/>
</dbReference>
<proteinExistence type="predicted"/>
<dbReference type="Proteomes" id="UP001248581">
    <property type="component" value="Chromosome"/>
</dbReference>
<dbReference type="RefSeq" id="WP_348388781.1">
    <property type="nucleotide sequence ID" value="NZ_CP134146.1"/>
</dbReference>